<gene>
    <name evidence="1" type="ORF">D7V88_01030</name>
</gene>
<dbReference type="AlphaFoldDB" id="A0A3A8JDV0"/>
<protein>
    <recommendedName>
        <fullName evidence="3">CARDB domain-containing protein</fullName>
    </recommendedName>
</protein>
<dbReference type="Gene3D" id="2.60.40.10">
    <property type="entry name" value="Immunoglobulins"/>
    <property type="match status" value="1"/>
</dbReference>
<comment type="caution">
    <text evidence="1">The sequence shown here is derived from an EMBL/GenBank/DDBJ whole genome shotgun (WGS) entry which is preliminary data.</text>
</comment>
<accession>A0A3A8JDV0</accession>
<evidence type="ECO:0000313" key="2">
    <source>
        <dbReference type="Proteomes" id="UP000268094"/>
    </source>
</evidence>
<evidence type="ECO:0000313" key="1">
    <source>
        <dbReference type="EMBL" id="RKG93902.1"/>
    </source>
</evidence>
<sequence length="238" mass="25015">MFSTQVLLGRTAGGLYIPSPETRTAYVSRFSMEPNAVAFLESIAADCVSRNMYLLGRVDFEAFQSRTMVVGLNELPDFSFTAGSLTPGTIQPGGSTNLTFDVHTRCPAATTSTVGLYLMDANYQVLSVIGGVGIPSGGGTSRFPPTAISFSASIPPGSYYVALFADANEVIYESNENNNVGVIPLQITSALAATEAAPQELVPDVTLPSEVAGGARNPPPGDYVQRLAPQEALSVETH</sequence>
<dbReference type="Proteomes" id="UP000268094">
    <property type="component" value="Unassembled WGS sequence"/>
</dbReference>
<organism evidence="1 2">
    <name type="scientific">Corallococcus terminator</name>
    <dbReference type="NCBI Taxonomy" id="2316733"/>
    <lineage>
        <taxon>Bacteria</taxon>
        <taxon>Pseudomonadati</taxon>
        <taxon>Myxococcota</taxon>
        <taxon>Myxococcia</taxon>
        <taxon>Myxococcales</taxon>
        <taxon>Cystobacterineae</taxon>
        <taxon>Myxococcaceae</taxon>
        <taxon>Corallococcus</taxon>
    </lineage>
</organism>
<name>A0A3A8JDV0_9BACT</name>
<dbReference type="InterPro" id="IPR013783">
    <property type="entry name" value="Ig-like_fold"/>
</dbReference>
<reference evidence="2" key="1">
    <citation type="submission" date="2018-09" db="EMBL/GenBank/DDBJ databases">
        <authorList>
            <person name="Livingstone P.G."/>
            <person name="Whitworth D.E."/>
        </authorList>
    </citation>
    <scope>NUCLEOTIDE SEQUENCE [LARGE SCALE GENOMIC DNA]</scope>
    <source>
        <strain evidence="2">CA054A</strain>
    </source>
</reference>
<keyword evidence="2" id="KW-1185">Reference proteome</keyword>
<proteinExistence type="predicted"/>
<dbReference type="EMBL" id="RAVZ01000003">
    <property type="protein sequence ID" value="RKG93902.1"/>
    <property type="molecule type" value="Genomic_DNA"/>
</dbReference>
<evidence type="ECO:0008006" key="3">
    <source>
        <dbReference type="Google" id="ProtNLM"/>
    </source>
</evidence>